<evidence type="ECO:0000313" key="4">
    <source>
        <dbReference type="Proteomes" id="UP000230233"/>
    </source>
</evidence>
<keyword evidence="2" id="KW-1133">Transmembrane helix</keyword>
<keyword evidence="2" id="KW-0812">Transmembrane</keyword>
<feature type="transmembrane region" description="Helical" evidence="2">
    <location>
        <begin position="237"/>
        <end position="261"/>
    </location>
</feature>
<feature type="compositionally biased region" description="Low complexity" evidence="1">
    <location>
        <begin position="18"/>
        <end position="31"/>
    </location>
</feature>
<feature type="compositionally biased region" description="Basic and acidic residues" evidence="1">
    <location>
        <begin position="32"/>
        <end position="54"/>
    </location>
</feature>
<evidence type="ECO:0000313" key="3">
    <source>
        <dbReference type="EMBL" id="PIC49990.1"/>
    </source>
</evidence>
<sequence>MTADKKKGSVKKDKRSRSSSNSRGKNQSKNGNSKERKSDRKETKTKSKMSDRSKSSQQKSVTKGLSPPKSRKSSYHKSVKRDVEPSKNKKSSLQSLPTEPSDHEMDQTQWEFSRYKDEAVGIVNEDPNVYVADKVGEGTPFLAEQKQKMMIRGEHLNDKPIYTLFFLFIEIILALTVLIAWSFFLGENETIPIILCYTNVIIILIVLVIVFVIQFGRFNVVKEELDEDSRFRIPYEWKYFICLFHMLRFFLICSNITIGALDNDFDGGVICIVSAMPVMLILSAGHVFFALRPQG</sequence>
<feature type="transmembrane region" description="Helical" evidence="2">
    <location>
        <begin position="190"/>
        <end position="216"/>
    </location>
</feature>
<dbReference type="OrthoDB" id="5824054at2759"/>
<reference evidence="4" key="1">
    <citation type="submission" date="2017-10" db="EMBL/GenBank/DDBJ databases">
        <title>Rapid genome shrinkage in a self-fertile nematode reveals novel sperm competition proteins.</title>
        <authorList>
            <person name="Yin D."/>
            <person name="Schwarz E.M."/>
            <person name="Thomas C.G."/>
            <person name="Felde R.L."/>
            <person name="Korf I.F."/>
            <person name="Cutter A.D."/>
            <person name="Schartner C.M."/>
            <person name="Ralston E.J."/>
            <person name="Meyer B.J."/>
            <person name="Haag E.S."/>
        </authorList>
    </citation>
    <scope>NUCLEOTIDE SEQUENCE [LARGE SCALE GENOMIC DNA]</scope>
    <source>
        <strain evidence="4">JU1422</strain>
    </source>
</reference>
<protein>
    <recommendedName>
        <fullName evidence="5">Transmembrane protein</fullName>
    </recommendedName>
</protein>
<comment type="caution">
    <text evidence="3">The sequence shown here is derived from an EMBL/GenBank/DDBJ whole genome shotgun (WGS) entry which is preliminary data.</text>
</comment>
<keyword evidence="2" id="KW-0472">Membrane</keyword>
<dbReference type="AlphaFoldDB" id="A0A2G5VE52"/>
<feature type="transmembrane region" description="Helical" evidence="2">
    <location>
        <begin position="161"/>
        <end position="184"/>
    </location>
</feature>
<dbReference type="EMBL" id="PDUG01000001">
    <property type="protein sequence ID" value="PIC49990.1"/>
    <property type="molecule type" value="Genomic_DNA"/>
</dbReference>
<name>A0A2G5VE52_9PELO</name>
<feature type="transmembrane region" description="Helical" evidence="2">
    <location>
        <begin position="267"/>
        <end position="291"/>
    </location>
</feature>
<evidence type="ECO:0000256" key="2">
    <source>
        <dbReference type="SAM" id="Phobius"/>
    </source>
</evidence>
<keyword evidence="4" id="KW-1185">Reference proteome</keyword>
<dbReference type="STRING" id="1611254.A0A2G5VE52"/>
<feature type="compositionally biased region" description="Basic and acidic residues" evidence="1">
    <location>
        <begin position="1"/>
        <end position="11"/>
    </location>
</feature>
<evidence type="ECO:0008006" key="5">
    <source>
        <dbReference type="Google" id="ProtNLM"/>
    </source>
</evidence>
<accession>A0A2G5VE52</accession>
<dbReference type="Proteomes" id="UP000230233">
    <property type="component" value="Chromosome I"/>
</dbReference>
<evidence type="ECO:0000256" key="1">
    <source>
        <dbReference type="SAM" id="MobiDB-lite"/>
    </source>
</evidence>
<gene>
    <name evidence="3" type="primary">Cni-T02E1.6</name>
    <name evidence="3" type="synonym">Cnig_chr_I.g1069</name>
    <name evidence="3" type="ORF">B9Z55_001069</name>
</gene>
<organism evidence="3 4">
    <name type="scientific">Caenorhabditis nigoni</name>
    <dbReference type="NCBI Taxonomy" id="1611254"/>
    <lineage>
        <taxon>Eukaryota</taxon>
        <taxon>Metazoa</taxon>
        <taxon>Ecdysozoa</taxon>
        <taxon>Nematoda</taxon>
        <taxon>Chromadorea</taxon>
        <taxon>Rhabditida</taxon>
        <taxon>Rhabditina</taxon>
        <taxon>Rhabditomorpha</taxon>
        <taxon>Rhabditoidea</taxon>
        <taxon>Rhabditidae</taxon>
        <taxon>Peloderinae</taxon>
        <taxon>Caenorhabditis</taxon>
    </lineage>
</organism>
<proteinExistence type="predicted"/>
<feature type="compositionally biased region" description="Basic residues" evidence="1">
    <location>
        <begin position="69"/>
        <end position="79"/>
    </location>
</feature>
<feature type="region of interest" description="Disordered" evidence="1">
    <location>
        <begin position="1"/>
        <end position="106"/>
    </location>
</feature>